<organism evidence="2 3">
    <name type="scientific">Paenisporosarcina macmurdoensis</name>
    <dbReference type="NCBI Taxonomy" id="212659"/>
    <lineage>
        <taxon>Bacteria</taxon>
        <taxon>Bacillati</taxon>
        <taxon>Bacillota</taxon>
        <taxon>Bacilli</taxon>
        <taxon>Bacillales</taxon>
        <taxon>Caryophanaceae</taxon>
        <taxon>Paenisporosarcina</taxon>
    </lineage>
</organism>
<dbReference type="RefSeq" id="WP_377733082.1">
    <property type="nucleotide sequence ID" value="NZ_JBHSRI010000006.1"/>
</dbReference>
<comment type="caution">
    <text evidence="2">The sequence shown here is derived from an EMBL/GenBank/DDBJ whole genome shotgun (WGS) entry which is preliminary data.</text>
</comment>
<dbReference type="Proteomes" id="UP001596170">
    <property type="component" value="Unassembled WGS sequence"/>
</dbReference>
<feature type="domain" description="MEDS" evidence="1">
    <location>
        <begin position="16"/>
        <end position="168"/>
    </location>
</feature>
<proteinExistence type="predicted"/>
<dbReference type="InterPro" id="IPR025847">
    <property type="entry name" value="MEDS_domain"/>
</dbReference>
<accession>A0ABW1L6B3</accession>
<sequence length="185" mass="21533">MDTLYKTELEKITKGHIFYRFQDEEAYLKNLISFILAGIENKEQILIIENMRNLPKIKDKIDMLISDEQQTSIRLVNNFEYYLSKGDFHTPTILNFFQKDLSALKNLNTSIRTWAHVEWTSSEPDTELLKEFESTADKFVLKEDMLSVCAYSSSHLTSTMNIALEQLHKYVLTDGSLSVSSLYNR</sequence>
<protein>
    <submittedName>
        <fullName evidence="2">MEDS domain-containing protein</fullName>
    </submittedName>
</protein>
<name>A0ABW1L6B3_9BACL</name>
<reference evidence="3" key="1">
    <citation type="journal article" date="2019" name="Int. J. Syst. Evol. Microbiol.">
        <title>The Global Catalogue of Microorganisms (GCM) 10K type strain sequencing project: providing services to taxonomists for standard genome sequencing and annotation.</title>
        <authorList>
            <consortium name="The Broad Institute Genomics Platform"/>
            <consortium name="The Broad Institute Genome Sequencing Center for Infectious Disease"/>
            <person name="Wu L."/>
            <person name="Ma J."/>
        </authorList>
    </citation>
    <scope>NUCLEOTIDE SEQUENCE [LARGE SCALE GENOMIC DNA]</scope>
    <source>
        <strain evidence="3">CCUG 54527</strain>
    </source>
</reference>
<evidence type="ECO:0000259" key="1">
    <source>
        <dbReference type="Pfam" id="PF14417"/>
    </source>
</evidence>
<dbReference type="EMBL" id="JBHSRI010000006">
    <property type="protein sequence ID" value="MFC6038981.1"/>
    <property type="molecule type" value="Genomic_DNA"/>
</dbReference>
<keyword evidence="3" id="KW-1185">Reference proteome</keyword>
<evidence type="ECO:0000313" key="2">
    <source>
        <dbReference type="EMBL" id="MFC6038981.1"/>
    </source>
</evidence>
<gene>
    <name evidence="2" type="ORF">ACFPYN_05875</name>
</gene>
<evidence type="ECO:0000313" key="3">
    <source>
        <dbReference type="Proteomes" id="UP001596170"/>
    </source>
</evidence>
<dbReference type="Pfam" id="PF14417">
    <property type="entry name" value="MEDS"/>
    <property type="match status" value="1"/>
</dbReference>